<feature type="transmembrane region" description="Helical" evidence="9">
    <location>
        <begin position="774"/>
        <end position="795"/>
    </location>
</feature>
<name>A0A068NZ33_FIMGI</name>
<keyword evidence="2 9" id="KW-0813">Transport</keyword>
<comment type="subcellular location">
    <subcellularLocation>
        <location evidence="9">Cell membrane</location>
        <topology evidence="9">Multi-pass membrane protein</topology>
    </subcellularLocation>
    <subcellularLocation>
        <location evidence="1">Endomembrane system</location>
        <topology evidence="1">Multi-pass membrane protein</topology>
    </subcellularLocation>
</comment>
<feature type="site" description="Determinant of potassium independence" evidence="9">
    <location>
        <position position="837"/>
    </location>
</feature>
<feature type="transmembrane region" description="Helical" evidence="9">
    <location>
        <begin position="1075"/>
        <end position="1094"/>
    </location>
</feature>
<evidence type="ECO:0000313" key="13">
    <source>
        <dbReference type="Proteomes" id="UP000027982"/>
    </source>
</evidence>
<dbReference type="GO" id="GO:0005886">
    <property type="term" value="C:plasma membrane"/>
    <property type="evidence" value="ECO:0007669"/>
    <property type="project" value="UniProtKB-SubCell"/>
</dbReference>
<dbReference type="HAMAP" id="MF_01129">
    <property type="entry name" value="PPase_energized_pump"/>
    <property type="match status" value="1"/>
</dbReference>
<keyword evidence="8 9" id="KW-0472">Membrane</keyword>
<gene>
    <name evidence="9" type="primary">hppA</name>
    <name evidence="12" type="ORF">OP10G_4506</name>
</gene>
<dbReference type="PANTHER" id="PTHR31998">
    <property type="entry name" value="K(+)-INSENSITIVE PYROPHOSPHATE-ENERGIZED PROTON PUMP"/>
    <property type="match status" value="1"/>
</dbReference>
<feature type="transmembrane region" description="Helical" evidence="9">
    <location>
        <begin position="984"/>
        <end position="1004"/>
    </location>
</feature>
<evidence type="ECO:0000256" key="1">
    <source>
        <dbReference type="ARBA" id="ARBA00004127"/>
    </source>
</evidence>
<feature type="region of interest" description="Disordered" evidence="10">
    <location>
        <begin position="1105"/>
        <end position="1150"/>
    </location>
</feature>
<organism evidence="12 13">
    <name type="scientific">Fimbriimonas ginsengisoli Gsoil 348</name>
    <dbReference type="NCBI Taxonomy" id="661478"/>
    <lineage>
        <taxon>Bacteria</taxon>
        <taxon>Bacillati</taxon>
        <taxon>Armatimonadota</taxon>
        <taxon>Fimbriimonadia</taxon>
        <taxon>Fimbriimonadales</taxon>
        <taxon>Fimbriimonadaceae</taxon>
        <taxon>Fimbriimonas</taxon>
    </lineage>
</organism>
<feature type="signal peptide" evidence="11">
    <location>
        <begin position="1"/>
        <end position="16"/>
    </location>
</feature>
<keyword evidence="5 9" id="KW-1278">Translocase</keyword>
<sequence>MFLAAIGALLPTSAFAAEGEGVSLKFSGSDSGLLIAALVLGLIAVGAALFLRSWVLKQNPGSSEMQEVGLAIRDGATAYLKKQIGTMIPFVVLLALGLFGLSYPSGILPAIGVAVAFVFGVIGSYTAGSTGMMIAVSANMRTAHAALSSYKRSLETAFRSGAVAGLLTVGIGLVGACIILLIGGSNAIQYLVGFGFGGSLAALFMRVGGGIFTKAADVGADLVGKVEKGIPEDDPRNPAVIADNVGDNVGDCAGMAADVFESYLVTIISAIVLAAATSSVLDTHTWMKLVLFTMIVSALGILASVIGIFTVRGNDNLDSDPLVAIRKGFTRSALLAGLGAAVVAFFFMGGRQPLLTDRLSPLQDSLRTDATFLQKVREEVATRKPSQAAVDAAVQEKAKEFAKQPKDIKASDIFADPAKIPTSVQGFSQASVDRILQKSANPVAPSEVTAADLVNVAEVKAKGYRPEDAGYVQQALMAQLDQMPPSKPLTGFQRITDFKDTSIKALDYGITAQATDPANPPKKPYVAIRDYFGGEGDNRFVVAQLHAKVHIPPRPAQGGQPASIEQNTDQTIWQGPIKLSDLNDKIKKFQEQTKTQGITSDIQVVKTEDVGVYVNPSTGDLAIGLPGTMDHPASRQSAQSQFAYYKKPAAELNADYEKLTANPQGPQPVLPQRMEMQLAVNTQGAIPWWNFFIPVLVGILLAFGIERLTEFYVSTHKRPVQEVAGVSSGGAAPMIIQGFAYASESSAMMVFAIVAALMVPLFVFPATVYGGYVLALYGVSLVGIGLLSTTGYVLAMDTFGPISDNAQGVFEMSGAGKANPQAAKAIGHLDAAGNTTKALTKGFAIATAVVAAIALFNSFRGAAMLTDIGLKLDTPEIFLGMLIGGAAPFLFSSFAINAVGRAAFQLINEVRRQFRENPGIMAGTVKPDYARCVALVTAAAQKELLAPGILAIALPTAVAFGFSIGKPTTIVNGVEYNLMGAQALGGFLAGTILSGQLMAVLLSNSGGMWDNAKKLIEDGLYGGKGSEAHKASVICDTVGDPFKDTAGPALNPLIKVMNLVALLLAATIIRPFGTPVLVTVTVVCVGALVFSIYLSKKGSLSEDLQRAQKEGANADAHLTHPPTLETGTSTTIEPPRQKRRITVEDTDDEA</sequence>
<dbReference type="KEGG" id="fgi:OP10G_4506"/>
<dbReference type="HOGENOM" id="CLU_276573_0_0_0"/>
<dbReference type="InterPro" id="IPR004131">
    <property type="entry name" value="PPase-energised_H-pump"/>
</dbReference>
<keyword evidence="7 9" id="KW-0406">Ion transport</keyword>
<dbReference type="GO" id="GO:0000287">
    <property type="term" value="F:magnesium ion binding"/>
    <property type="evidence" value="ECO:0007669"/>
    <property type="project" value="UniProtKB-UniRule"/>
</dbReference>
<feature type="transmembrane region" description="Helical" evidence="9">
    <location>
        <begin position="263"/>
        <end position="281"/>
    </location>
</feature>
<keyword evidence="9" id="KW-0375">Hydrogen ion transport</keyword>
<keyword evidence="3 9" id="KW-0812">Transmembrane</keyword>
<feature type="transmembrane region" description="Helical" evidence="9">
    <location>
        <begin position="747"/>
        <end position="768"/>
    </location>
</feature>
<dbReference type="GO" id="GO:0009678">
    <property type="term" value="F:diphosphate hydrolysis-driven proton transmembrane transporter activity"/>
    <property type="evidence" value="ECO:0007669"/>
    <property type="project" value="UniProtKB-UniRule"/>
</dbReference>
<dbReference type="Proteomes" id="UP000027982">
    <property type="component" value="Chromosome"/>
</dbReference>
<evidence type="ECO:0000313" key="12">
    <source>
        <dbReference type="EMBL" id="AIE87874.1"/>
    </source>
</evidence>
<evidence type="ECO:0000256" key="10">
    <source>
        <dbReference type="SAM" id="MobiDB-lite"/>
    </source>
</evidence>
<accession>A0A068NZ33</accession>
<proteinExistence type="inferred from homology"/>
<feature type="transmembrane region" description="Helical" evidence="9">
    <location>
        <begin position="686"/>
        <end position="705"/>
    </location>
</feature>
<dbReference type="GO" id="GO:0012505">
    <property type="term" value="C:endomembrane system"/>
    <property type="evidence" value="ECO:0007669"/>
    <property type="project" value="UniProtKB-SubCell"/>
</dbReference>
<feature type="transmembrane region" description="Helical" evidence="9">
    <location>
        <begin position="1052"/>
        <end position="1069"/>
    </location>
</feature>
<evidence type="ECO:0000256" key="2">
    <source>
        <dbReference type="ARBA" id="ARBA00022448"/>
    </source>
</evidence>
<evidence type="ECO:0000256" key="4">
    <source>
        <dbReference type="ARBA" id="ARBA00022842"/>
    </source>
</evidence>
<evidence type="ECO:0000256" key="9">
    <source>
        <dbReference type="HAMAP-Rule" id="MF_01129"/>
    </source>
</evidence>
<dbReference type="eggNOG" id="COG3808">
    <property type="taxonomic scope" value="Bacteria"/>
</dbReference>
<feature type="transmembrane region" description="Helical" evidence="9">
    <location>
        <begin position="110"/>
        <end position="136"/>
    </location>
</feature>
<evidence type="ECO:0000256" key="8">
    <source>
        <dbReference type="ARBA" id="ARBA00023136"/>
    </source>
</evidence>
<comment type="caution">
    <text evidence="9">Lacks conserved residue(s) required for the propagation of feature annotation.</text>
</comment>
<feature type="transmembrane region" description="Helical" evidence="9">
    <location>
        <begin position="332"/>
        <end position="350"/>
    </location>
</feature>
<keyword evidence="9" id="KW-1003">Cell membrane</keyword>
<evidence type="ECO:0000256" key="6">
    <source>
        <dbReference type="ARBA" id="ARBA00022989"/>
    </source>
</evidence>
<comment type="function">
    <text evidence="9">Proton pump that utilizes the energy of pyrophosphate hydrolysis as the driving force for proton movement across the membrane. Generates a proton motive force.</text>
</comment>
<feature type="transmembrane region" description="Helical" evidence="9">
    <location>
        <begin position="843"/>
        <end position="865"/>
    </location>
</feature>
<feature type="transmembrane region" description="Helical" evidence="9">
    <location>
        <begin position="944"/>
        <end position="964"/>
    </location>
</feature>
<keyword evidence="13" id="KW-1185">Reference proteome</keyword>
<keyword evidence="6 9" id="KW-1133">Transmembrane helix</keyword>
<evidence type="ECO:0000256" key="5">
    <source>
        <dbReference type="ARBA" id="ARBA00022967"/>
    </source>
</evidence>
<feature type="transmembrane region" description="Helical" evidence="9">
    <location>
        <begin position="84"/>
        <end position="104"/>
    </location>
</feature>
<feature type="transmembrane region" description="Helical" evidence="9">
    <location>
        <begin position="188"/>
        <end position="205"/>
    </location>
</feature>
<comment type="catalytic activity">
    <reaction evidence="9">
        <text>diphosphate + H2O + H(+)(in) = 2 phosphate + 2 H(+)(out)</text>
        <dbReference type="Rhea" id="RHEA:13973"/>
        <dbReference type="ChEBI" id="CHEBI:15377"/>
        <dbReference type="ChEBI" id="CHEBI:15378"/>
        <dbReference type="ChEBI" id="CHEBI:33019"/>
        <dbReference type="ChEBI" id="CHEBI:43474"/>
        <dbReference type="EC" id="7.1.3.1"/>
    </reaction>
</comment>
<reference evidence="12 13" key="1">
    <citation type="journal article" date="2014" name="PLoS ONE">
        <title>The first complete genome sequence of the class fimbriimonadia in the phylum armatimonadetes.</title>
        <authorList>
            <person name="Hu Z.Y."/>
            <person name="Wang Y.Z."/>
            <person name="Im W.T."/>
            <person name="Wang S.Y."/>
            <person name="Zhao G.P."/>
            <person name="Zheng H.J."/>
            <person name="Quan Z.X."/>
        </authorList>
    </citation>
    <scope>NUCLEOTIDE SEQUENCE [LARGE SCALE GENOMIC DNA]</scope>
    <source>
        <strain evidence="12">Gsoil 348</strain>
    </source>
</reference>
<keyword evidence="4 9" id="KW-0460">Magnesium</keyword>
<comment type="cofactor">
    <cofactor evidence="9">
        <name>Mg(2+)</name>
        <dbReference type="ChEBI" id="CHEBI:18420"/>
    </cofactor>
</comment>
<feature type="transmembrane region" description="Helical" evidence="9">
    <location>
        <begin position="32"/>
        <end position="51"/>
    </location>
</feature>
<keyword evidence="11" id="KW-0732">Signal</keyword>
<comment type="similarity">
    <text evidence="9">Belongs to the H(+)-translocating pyrophosphatase (TC 3.A.10) family. K(+)-insensitive subfamily.</text>
</comment>
<feature type="transmembrane region" description="Helical" evidence="9">
    <location>
        <begin position="877"/>
        <end position="904"/>
    </location>
</feature>
<evidence type="ECO:0000256" key="7">
    <source>
        <dbReference type="ARBA" id="ARBA00023065"/>
    </source>
</evidence>
<comment type="subunit">
    <text evidence="9">Homodimer.</text>
</comment>
<evidence type="ECO:0000256" key="11">
    <source>
        <dbReference type="SAM" id="SignalP"/>
    </source>
</evidence>
<feature type="transmembrane region" description="Helical" evidence="9">
    <location>
        <begin position="287"/>
        <end position="311"/>
    </location>
</feature>
<dbReference type="EC" id="7.1.3.1" evidence="9"/>
<dbReference type="AlphaFoldDB" id="A0A068NZ33"/>
<feature type="chain" id="PRO_5001654048" description="K(+)-insensitive pyrophosphate-energized proton pump" evidence="11">
    <location>
        <begin position="17"/>
        <end position="1150"/>
    </location>
</feature>
<dbReference type="STRING" id="661478.OP10G_4506"/>
<evidence type="ECO:0000256" key="3">
    <source>
        <dbReference type="ARBA" id="ARBA00022692"/>
    </source>
</evidence>
<dbReference type="GO" id="GO:0004427">
    <property type="term" value="F:inorganic diphosphate phosphatase activity"/>
    <property type="evidence" value="ECO:0007669"/>
    <property type="project" value="UniProtKB-UniRule"/>
</dbReference>
<dbReference type="EMBL" id="CP007139">
    <property type="protein sequence ID" value="AIE87874.1"/>
    <property type="molecule type" value="Genomic_DNA"/>
</dbReference>
<dbReference type="Pfam" id="PF03030">
    <property type="entry name" value="H_PPase"/>
    <property type="match status" value="2"/>
</dbReference>
<protein>
    <recommendedName>
        <fullName evidence="9">K(+)-insensitive pyrophosphate-energized proton pump</fullName>
        <ecNumber evidence="9">7.1.3.1</ecNumber>
    </recommendedName>
    <alternativeName>
        <fullName evidence="9">Membrane-bound proton-translocating pyrophosphatase</fullName>
    </alternativeName>
    <alternativeName>
        <fullName evidence="9">Pyrophosphate-energized inorganic pyrophosphatase</fullName>
        <shortName evidence="9">H(+)-PPase</shortName>
    </alternativeName>
</protein>
<feature type="transmembrane region" description="Helical" evidence="9">
    <location>
        <begin position="157"/>
        <end position="182"/>
    </location>
</feature>